<gene>
    <name evidence="2" type="ORF">DIW82_12505</name>
</gene>
<dbReference type="InterPro" id="IPR036249">
    <property type="entry name" value="Thioredoxin-like_sf"/>
</dbReference>
<dbReference type="AlphaFoldDB" id="A0A3D4T2L4"/>
<protein>
    <submittedName>
        <fullName evidence="2">Sucrase ferredoxin</fullName>
    </submittedName>
</protein>
<dbReference type="STRING" id="863239.GCA_000213935_01965"/>
<reference evidence="2 3" key="1">
    <citation type="journal article" date="2018" name="Nat. Biotechnol.">
        <title>A standardized bacterial taxonomy based on genome phylogeny substantially revises the tree of life.</title>
        <authorList>
            <person name="Parks D.H."/>
            <person name="Chuvochina M."/>
            <person name="Waite D.W."/>
            <person name="Rinke C."/>
            <person name="Skarshewski A."/>
            <person name="Chaumeil P.A."/>
            <person name="Hugenholtz P."/>
        </authorList>
    </citation>
    <scope>NUCLEOTIDE SEQUENCE [LARGE SCALE GENOMIC DNA]</scope>
    <source>
        <strain evidence="2">UBA11247</strain>
    </source>
</reference>
<feature type="compositionally biased region" description="Basic and acidic residues" evidence="1">
    <location>
        <begin position="225"/>
        <end position="243"/>
    </location>
</feature>
<organism evidence="2 3">
    <name type="scientific">Corynebacterium nuruki</name>
    <dbReference type="NCBI Taxonomy" id="1032851"/>
    <lineage>
        <taxon>Bacteria</taxon>
        <taxon>Bacillati</taxon>
        <taxon>Actinomycetota</taxon>
        <taxon>Actinomycetes</taxon>
        <taxon>Mycobacteriales</taxon>
        <taxon>Corynebacteriaceae</taxon>
        <taxon>Corynebacterium</taxon>
    </lineage>
</organism>
<dbReference type="CDD" id="cd03062">
    <property type="entry name" value="TRX_Fd_Sucrase"/>
    <property type="match status" value="1"/>
</dbReference>
<dbReference type="Pfam" id="PF06999">
    <property type="entry name" value="Suc_Fer-like"/>
    <property type="match status" value="1"/>
</dbReference>
<evidence type="ECO:0000313" key="2">
    <source>
        <dbReference type="EMBL" id="HCT15565.1"/>
    </source>
</evidence>
<feature type="region of interest" description="Disordered" evidence="1">
    <location>
        <begin position="218"/>
        <end position="244"/>
    </location>
</feature>
<accession>A0A3D4T2L4</accession>
<comment type="caution">
    <text evidence="2">The sequence shown here is derived from an EMBL/GenBank/DDBJ whole genome shotgun (WGS) entry which is preliminary data.</text>
</comment>
<dbReference type="EMBL" id="DQID01000318">
    <property type="protein sequence ID" value="HCT15565.1"/>
    <property type="molecule type" value="Genomic_DNA"/>
</dbReference>
<dbReference type="Proteomes" id="UP000261739">
    <property type="component" value="Unassembled WGS sequence"/>
</dbReference>
<evidence type="ECO:0000313" key="3">
    <source>
        <dbReference type="Proteomes" id="UP000261739"/>
    </source>
</evidence>
<sequence length="292" mass="30885">GPDALPDVDLSTPDAVPGAVRVDHPLLLVCTHGKRDRCCAVKGRPLAGALAEKYPDLVWESSHTKGHRFAPSMILLPQNYSFGRLDVCGADRLLTEVLAGRLPLAGNRGRGVFDSVGQVAELAVADRLAAAGEPVAPGELTVGRPEKAARPAAGADDAAAYAAVTAAVDPELRRRAGELLAERLEMKTVGRGRELKQLKHSDHFRPVAEFQQALREAAAAQGLGSREKTGEKTRENPVVRVDRGSGTGARSWLVTLESRTCWPVVSSCGDAPKEGRSWTAVDVAEVTPATAA</sequence>
<dbReference type="InterPro" id="IPR009737">
    <property type="entry name" value="Aim32/Apd1-like"/>
</dbReference>
<dbReference type="SUPFAM" id="SSF52833">
    <property type="entry name" value="Thioredoxin-like"/>
    <property type="match status" value="1"/>
</dbReference>
<name>A0A3D4T2L4_9CORY</name>
<evidence type="ECO:0000256" key="1">
    <source>
        <dbReference type="SAM" id="MobiDB-lite"/>
    </source>
</evidence>
<feature type="non-terminal residue" evidence="2">
    <location>
        <position position="1"/>
    </location>
</feature>
<proteinExistence type="predicted"/>